<accession>A0ABS2STR1</accession>
<organism evidence="2 3">
    <name type="scientific">Shouchella xiaoxiensis</name>
    <dbReference type="NCBI Taxonomy" id="766895"/>
    <lineage>
        <taxon>Bacteria</taxon>
        <taxon>Bacillati</taxon>
        <taxon>Bacillota</taxon>
        <taxon>Bacilli</taxon>
        <taxon>Bacillales</taxon>
        <taxon>Bacillaceae</taxon>
        <taxon>Shouchella</taxon>
    </lineage>
</organism>
<keyword evidence="1" id="KW-0802">TPR repeat</keyword>
<dbReference type="Gene3D" id="1.25.40.10">
    <property type="entry name" value="Tetratricopeptide repeat domain"/>
    <property type="match status" value="1"/>
</dbReference>
<dbReference type="InterPro" id="IPR019734">
    <property type="entry name" value="TPR_rpt"/>
</dbReference>
<feature type="repeat" description="TPR" evidence="1">
    <location>
        <begin position="124"/>
        <end position="157"/>
    </location>
</feature>
<gene>
    <name evidence="2" type="ORF">JOC54_001080</name>
</gene>
<dbReference type="SUPFAM" id="SSF48452">
    <property type="entry name" value="TPR-like"/>
    <property type="match status" value="1"/>
</dbReference>
<evidence type="ECO:0000313" key="3">
    <source>
        <dbReference type="Proteomes" id="UP001179280"/>
    </source>
</evidence>
<dbReference type="Pfam" id="PF18801">
    <property type="entry name" value="RapH_N"/>
    <property type="match status" value="1"/>
</dbReference>
<dbReference type="SMART" id="SM00028">
    <property type="entry name" value="TPR"/>
    <property type="match status" value="4"/>
</dbReference>
<evidence type="ECO:0000256" key="1">
    <source>
        <dbReference type="PROSITE-ProRule" id="PRU00339"/>
    </source>
</evidence>
<comment type="caution">
    <text evidence="2">The sequence shown here is derived from an EMBL/GenBank/DDBJ whole genome shotgun (WGS) entry which is preliminary data.</text>
</comment>
<sequence>MNLLAPEKVGGKIVEWHSCLMAKDIESAKAARDQALIAVEKMKPDDKMLAYYQLISMRHDLLTNQKNTTEWNEVERKTEEYLYFMYYYVSGQNEFLHGRYKSAIRTFKIAERLIEQVNDPSEKAEFYQKLGISYYRIDQYSFASSYIEQALEFFEKQSLYKENELVCKMVLAAIESELSRFDSAESLFKELIELSKPYPFRRGLIFYNMGMNRLAQKQLEAALSCMEQALSIPEHARAINGIKSRFYVANIRLRLGLAVADLSTIETEIKKLKLDEFSARSQVVRGLYLDNDLALVESGIKKLEDNQLFFECSEVCEEVAQHFELKGDFSTALHYSKLAIAKKKHQTIMGIEKSLSV</sequence>
<name>A0ABS2STR1_9BACI</name>
<protein>
    <submittedName>
        <fullName evidence="2">Tetratricopeptide (TPR) repeat protein</fullName>
    </submittedName>
</protein>
<dbReference type="EMBL" id="JAFBCV010000002">
    <property type="protein sequence ID" value="MBM7837849.1"/>
    <property type="molecule type" value="Genomic_DNA"/>
</dbReference>
<dbReference type="RefSeq" id="WP_204464940.1">
    <property type="nucleotide sequence ID" value="NZ_JAFBCV010000002.1"/>
</dbReference>
<dbReference type="PROSITE" id="PS50005">
    <property type="entry name" value="TPR"/>
    <property type="match status" value="1"/>
</dbReference>
<keyword evidence="3" id="KW-1185">Reference proteome</keyword>
<proteinExistence type="predicted"/>
<evidence type="ECO:0000313" key="2">
    <source>
        <dbReference type="EMBL" id="MBM7837849.1"/>
    </source>
</evidence>
<dbReference type="InterPro" id="IPR011990">
    <property type="entry name" value="TPR-like_helical_dom_sf"/>
</dbReference>
<reference evidence="2" key="1">
    <citation type="submission" date="2021-01" db="EMBL/GenBank/DDBJ databases">
        <title>Genomic Encyclopedia of Type Strains, Phase IV (KMG-IV): sequencing the most valuable type-strain genomes for metagenomic binning, comparative biology and taxonomic classification.</title>
        <authorList>
            <person name="Goeker M."/>
        </authorList>
    </citation>
    <scope>NUCLEOTIDE SEQUENCE</scope>
    <source>
        <strain evidence="2">DSM 21943</strain>
    </source>
</reference>
<dbReference type="Proteomes" id="UP001179280">
    <property type="component" value="Unassembled WGS sequence"/>
</dbReference>